<comment type="subcellular location">
    <subcellularLocation>
        <location evidence="2">Cell membrane</location>
        <topology evidence="2">Multi-pass membrane protein</topology>
    </subcellularLocation>
</comment>
<evidence type="ECO:0000256" key="7">
    <source>
        <dbReference type="ARBA" id="ARBA00022692"/>
    </source>
</evidence>
<dbReference type="Gene3D" id="3.30.450.20">
    <property type="entry name" value="PAS domain"/>
    <property type="match status" value="1"/>
</dbReference>
<dbReference type="Pfam" id="PF02743">
    <property type="entry name" value="dCache_1"/>
    <property type="match status" value="1"/>
</dbReference>
<feature type="region of interest" description="Disordered" evidence="14">
    <location>
        <begin position="565"/>
        <end position="585"/>
    </location>
</feature>
<keyword evidence="6" id="KW-0808">Transferase</keyword>
<dbReference type="SMART" id="SM00387">
    <property type="entry name" value="HATPase_c"/>
    <property type="match status" value="1"/>
</dbReference>
<dbReference type="Pfam" id="PF02518">
    <property type="entry name" value="HATPase_c"/>
    <property type="match status" value="1"/>
</dbReference>
<evidence type="ECO:0000256" key="9">
    <source>
        <dbReference type="ARBA" id="ARBA00022777"/>
    </source>
</evidence>
<dbReference type="EMBL" id="UPXX01000018">
    <property type="protein sequence ID" value="VBB43222.1"/>
    <property type="molecule type" value="Genomic_DNA"/>
</dbReference>
<dbReference type="EC" id="2.7.13.3" evidence="3"/>
<dbReference type="CDD" id="cd00082">
    <property type="entry name" value="HisKA"/>
    <property type="match status" value="1"/>
</dbReference>
<protein>
    <recommendedName>
        <fullName evidence="3">histidine kinase</fullName>
        <ecNumber evidence="3">2.7.13.3</ecNumber>
    </recommendedName>
</protein>
<accession>A0A653A6F5</accession>
<dbReference type="PANTHER" id="PTHR43065:SF46">
    <property type="entry name" value="C4-DICARBOXYLATE TRANSPORT SENSOR PROTEIN DCTB"/>
    <property type="match status" value="1"/>
</dbReference>
<dbReference type="InterPro" id="IPR003594">
    <property type="entry name" value="HATPase_dom"/>
</dbReference>
<evidence type="ECO:0000256" key="1">
    <source>
        <dbReference type="ARBA" id="ARBA00000085"/>
    </source>
</evidence>
<dbReference type="AlphaFoldDB" id="A0A653A6F5"/>
<keyword evidence="10" id="KW-0067">ATP-binding</keyword>
<keyword evidence="12" id="KW-0902">Two-component regulatory system</keyword>
<evidence type="ECO:0000256" key="11">
    <source>
        <dbReference type="ARBA" id="ARBA00022989"/>
    </source>
</evidence>
<dbReference type="GO" id="GO:0000155">
    <property type="term" value="F:phosphorelay sensor kinase activity"/>
    <property type="evidence" value="ECO:0007669"/>
    <property type="project" value="InterPro"/>
</dbReference>
<dbReference type="CDD" id="cd18774">
    <property type="entry name" value="PDC2_HK_sensor"/>
    <property type="match status" value="1"/>
</dbReference>
<organism evidence="17">
    <name type="scientific">Uncultured Desulfatiglans sp</name>
    <dbReference type="NCBI Taxonomy" id="1748965"/>
    <lineage>
        <taxon>Bacteria</taxon>
        <taxon>Pseudomonadati</taxon>
        <taxon>Thermodesulfobacteriota</taxon>
        <taxon>Desulfobacteria</taxon>
        <taxon>Desulfatiglandales</taxon>
        <taxon>Desulfatiglandaceae</taxon>
        <taxon>Desulfatiglans</taxon>
        <taxon>environmental samples</taxon>
    </lineage>
</organism>
<keyword evidence="4" id="KW-1003">Cell membrane</keyword>
<evidence type="ECO:0000256" key="13">
    <source>
        <dbReference type="ARBA" id="ARBA00023136"/>
    </source>
</evidence>
<dbReference type="InterPro" id="IPR033479">
    <property type="entry name" value="dCache_1"/>
</dbReference>
<dbReference type="PANTHER" id="PTHR43065">
    <property type="entry name" value="SENSOR HISTIDINE KINASE"/>
    <property type="match status" value="1"/>
</dbReference>
<dbReference type="PROSITE" id="PS50109">
    <property type="entry name" value="HIS_KIN"/>
    <property type="match status" value="1"/>
</dbReference>
<dbReference type="GO" id="GO:0005524">
    <property type="term" value="F:ATP binding"/>
    <property type="evidence" value="ECO:0007669"/>
    <property type="project" value="UniProtKB-KW"/>
</dbReference>
<keyword evidence="8" id="KW-0547">Nucleotide-binding</keyword>
<evidence type="ECO:0000256" key="5">
    <source>
        <dbReference type="ARBA" id="ARBA00022553"/>
    </source>
</evidence>
<dbReference type="InterPro" id="IPR003661">
    <property type="entry name" value="HisK_dim/P_dom"/>
</dbReference>
<feature type="transmembrane region" description="Helical" evidence="15">
    <location>
        <begin position="287"/>
        <end position="306"/>
    </location>
</feature>
<evidence type="ECO:0000256" key="10">
    <source>
        <dbReference type="ARBA" id="ARBA00022840"/>
    </source>
</evidence>
<evidence type="ECO:0000256" key="6">
    <source>
        <dbReference type="ARBA" id="ARBA00022679"/>
    </source>
</evidence>
<proteinExistence type="predicted"/>
<evidence type="ECO:0000256" key="2">
    <source>
        <dbReference type="ARBA" id="ARBA00004651"/>
    </source>
</evidence>
<keyword evidence="9 17" id="KW-0418">Kinase</keyword>
<evidence type="ECO:0000256" key="15">
    <source>
        <dbReference type="SAM" id="Phobius"/>
    </source>
</evidence>
<evidence type="ECO:0000256" key="8">
    <source>
        <dbReference type="ARBA" id="ARBA00022741"/>
    </source>
</evidence>
<dbReference type="Pfam" id="PF00512">
    <property type="entry name" value="HisKA"/>
    <property type="match status" value="1"/>
</dbReference>
<dbReference type="Gene3D" id="3.30.565.10">
    <property type="entry name" value="Histidine kinase-like ATPase, C-terminal domain"/>
    <property type="match status" value="1"/>
</dbReference>
<dbReference type="InterPro" id="IPR036890">
    <property type="entry name" value="HATPase_C_sf"/>
</dbReference>
<name>A0A653A6F5_UNCDX</name>
<dbReference type="InterPro" id="IPR004358">
    <property type="entry name" value="Sig_transdc_His_kin-like_C"/>
</dbReference>
<dbReference type="GO" id="GO:0005886">
    <property type="term" value="C:plasma membrane"/>
    <property type="evidence" value="ECO:0007669"/>
    <property type="project" value="UniProtKB-SubCell"/>
</dbReference>
<evidence type="ECO:0000256" key="4">
    <source>
        <dbReference type="ARBA" id="ARBA00022475"/>
    </source>
</evidence>
<dbReference type="SUPFAM" id="SSF55874">
    <property type="entry name" value="ATPase domain of HSP90 chaperone/DNA topoisomerase II/histidine kinase"/>
    <property type="match status" value="1"/>
</dbReference>
<evidence type="ECO:0000259" key="16">
    <source>
        <dbReference type="PROSITE" id="PS50109"/>
    </source>
</evidence>
<keyword evidence="11 15" id="KW-1133">Transmembrane helix</keyword>
<keyword evidence="5" id="KW-0597">Phosphoprotein</keyword>
<keyword evidence="13 15" id="KW-0472">Membrane</keyword>
<evidence type="ECO:0000256" key="12">
    <source>
        <dbReference type="ARBA" id="ARBA00023012"/>
    </source>
</evidence>
<dbReference type="InterPro" id="IPR036097">
    <property type="entry name" value="HisK_dim/P_sf"/>
</dbReference>
<keyword evidence="7 15" id="KW-0812">Transmembrane</keyword>
<evidence type="ECO:0000256" key="3">
    <source>
        <dbReference type="ARBA" id="ARBA00012438"/>
    </source>
</evidence>
<evidence type="ECO:0000313" key="17">
    <source>
        <dbReference type="EMBL" id="VBB43222.1"/>
    </source>
</evidence>
<feature type="transmembrane region" description="Helical" evidence="15">
    <location>
        <begin position="20"/>
        <end position="42"/>
    </location>
</feature>
<dbReference type="InterPro" id="IPR005467">
    <property type="entry name" value="His_kinase_dom"/>
</dbReference>
<reference evidence="17" key="1">
    <citation type="submission" date="2018-07" db="EMBL/GenBank/DDBJ databases">
        <authorList>
            <consortium name="Genoscope - CEA"/>
            <person name="William W."/>
        </authorList>
    </citation>
    <scope>NUCLEOTIDE SEQUENCE</scope>
    <source>
        <strain evidence="17">IK1</strain>
    </source>
</reference>
<feature type="domain" description="Histidine kinase" evidence="16">
    <location>
        <begin position="343"/>
        <end position="561"/>
    </location>
</feature>
<dbReference type="SUPFAM" id="SSF47384">
    <property type="entry name" value="Homodimeric domain of signal transducing histidine kinase"/>
    <property type="match status" value="1"/>
</dbReference>
<sequence>MKPKNEGRSGYYRSLSRNMLLAVLIVSLTPMFLVSGFILYHFHHSYQEKVNAHLTTLVRKHKQNIDAFLTEKLGEIRFLAQNYTLEEFEDQSFLESQLAVLQSTFGPMFVDLGVIDAEGVQRAYAGPFRLTKALYSTADWFERVMREEFYVSDVFLGLRLLPHFIIAVKENSNGRPWILRATIDFVAFNDLVEKIRIGETGFAFILNRLGAFQTKPFLDVSLETGPYLKLLAQQQSNGREVQIVKTRDEAGERAIYVSVFLKNGGWWLVYRQKAADAFADFNNALKVSLVFILLSVLLIVTTGVMVSRRMVNRIYRSDQEKRMMNEQVVETGKLASVGELAAGIAHEINNPVAIMVEEAGWIGDLLAEEEFKDSENLQEFKRALEQIRTQGRRCKEITHKLLSFARKTDPRIQEVQINELLEELVALSKQRAKFSNIEILTAFQEDLPLLRVSQSELQQVFLNLINNAIDAMEKRGGSLEIGTKQSDHTLLVEISDTGPGIPQANLGRIFNPFFTTKPVGKGTGLGLAICYGIVKKLGGEIEVRSELDVGTTFKVILPFAPVKTAETDTAPGEKPTGDASPGPSN</sequence>
<gene>
    <name evidence="17" type="ORF">TRIP_B250317</name>
</gene>
<dbReference type="SMART" id="SM00388">
    <property type="entry name" value="HisKA"/>
    <property type="match status" value="1"/>
</dbReference>
<dbReference type="PRINTS" id="PR00344">
    <property type="entry name" value="BCTRLSENSOR"/>
</dbReference>
<comment type="catalytic activity">
    <reaction evidence="1">
        <text>ATP + protein L-histidine = ADP + protein N-phospho-L-histidine.</text>
        <dbReference type="EC" id="2.7.13.3"/>
    </reaction>
</comment>
<evidence type="ECO:0000256" key="14">
    <source>
        <dbReference type="SAM" id="MobiDB-lite"/>
    </source>
</evidence>
<dbReference type="Gene3D" id="1.10.287.130">
    <property type="match status" value="1"/>
</dbReference>